<name>A0A5N8X5F2_9ACTN</name>
<feature type="signal peptide" evidence="2">
    <location>
        <begin position="1"/>
        <end position="25"/>
    </location>
</feature>
<evidence type="ECO:0000256" key="1">
    <source>
        <dbReference type="SAM" id="MobiDB-lite"/>
    </source>
</evidence>
<gene>
    <name evidence="4" type="ORF">FPZ41_41710</name>
</gene>
<organism evidence="4 5">
    <name type="scientific">Streptomyces acidicola</name>
    <dbReference type="NCBI Taxonomy" id="2596892"/>
    <lineage>
        <taxon>Bacteria</taxon>
        <taxon>Bacillati</taxon>
        <taxon>Actinomycetota</taxon>
        <taxon>Actinomycetes</taxon>
        <taxon>Kitasatosporales</taxon>
        <taxon>Streptomycetaceae</taxon>
        <taxon>Streptomyces</taxon>
    </lineage>
</organism>
<feature type="domain" description="DUF6299" evidence="3">
    <location>
        <begin position="108"/>
        <end position="182"/>
    </location>
</feature>
<evidence type="ECO:0000259" key="3">
    <source>
        <dbReference type="Pfam" id="PF19816"/>
    </source>
</evidence>
<feature type="chain" id="PRO_5024384937" description="DUF6299 domain-containing protein" evidence="2">
    <location>
        <begin position="26"/>
        <end position="183"/>
    </location>
</feature>
<dbReference type="InterPro" id="IPR046266">
    <property type="entry name" value="DUF6299"/>
</dbReference>
<proteinExistence type="predicted"/>
<dbReference type="EMBL" id="VMNX01000309">
    <property type="protein sequence ID" value="MPY54723.1"/>
    <property type="molecule type" value="Genomic_DNA"/>
</dbReference>
<sequence length="183" mass="19270">MSFSRVIGAATGAALLVFTAPSAQAAAEPDEAVTIATTGRMATDGTITLSGTYRCAPGSGPVFVSSSIQQGTSRRSIGGTRAVCDGDEHRWTNSGRAGSVTYRCVTTSSSGNGVERRVSSNSRTDCPGDGHPSGDTGWVRSDTYRPGDAQVQATLLELRRFSGWIPVPYIRAVEERQIKLVAR</sequence>
<keyword evidence="5" id="KW-1185">Reference proteome</keyword>
<dbReference type="RefSeq" id="WP_152869493.1">
    <property type="nucleotide sequence ID" value="NZ_VMNX01000309.1"/>
</dbReference>
<protein>
    <recommendedName>
        <fullName evidence="3">DUF6299 domain-containing protein</fullName>
    </recommendedName>
</protein>
<dbReference type="AlphaFoldDB" id="A0A5N8X5F2"/>
<evidence type="ECO:0000256" key="2">
    <source>
        <dbReference type="SAM" id="SignalP"/>
    </source>
</evidence>
<accession>A0A5N8X5F2</accession>
<feature type="domain" description="DUF6299" evidence="3">
    <location>
        <begin position="29"/>
        <end position="103"/>
    </location>
</feature>
<evidence type="ECO:0000313" key="5">
    <source>
        <dbReference type="Proteomes" id="UP000373149"/>
    </source>
</evidence>
<dbReference type="Proteomes" id="UP000373149">
    <property type="component" value="Unassembled WGS sequence"/>
</dbReference>
<feature type="region of interest" description="Disordered" evidence="1">
    <location>
        <begin position="111"/>
        <end position="142"/>
    </location>
</feature>
<reference evidence="4 5" key="1">
    <citation type="submission" date="2019-09" db="EMBL/GenBank/DDBJ databases">
        <authorList>
            <person name="Duangmal K."/>
            <person name="Teo W.F.A."/>
            <person name="Lipun K."/>
        </authorList>
    </citation>
    <scope>NUCLEOTIDE SEQUENCE [LARGE SCALE GENOMIC DNA]</scope>
    <source>
        <strain evidence="4 5">K1PN6</strain>
    </source>
</reference>
<dbReference type="Pfam" id="PF19816">
    <property type="entry name" value="DUF6299"/>
    <property type="match status" value="2"/>
</dbReference>
<evidence type="ECO:0000313" key="4">
    <source>
        <dbReference type="EMBL" id="MPY54723.1"/>
    </source>
</evidence>
<keyword evidence="2" id="KW-0732">Signal</keyword>
<comment type="caution">
    <text evidence="4">The sequence shown here is derived from an EMBL/GenBank/DDBJ whole genome shotgun (WGS) entry which is preliminary data.</text>
</comment>